<dbReference type="Proteomes" id="UP001209540">
    <property type="component" value="Unassembled WGS sequence"/>
</dbReference>
<dbReference type="GO" id="GO:0016593">
    <property type="term" value="C:Cdc73/Paf1 complex"/>
    <property type="evidence" value="ECO:0007669"/>
    <property type="project" value="InterPro"/>
</dbReference>
<dbReference type="GO" id="GO:0000993">
    <property type="term" value="F:RNA polymerase II complex binding"/>
    <property type="evidence" value="ECO:0007669"/>
    <property type="project" value="TreeGrafter"/>
</dbReference>
<keyword evidence="6" id="KW-1185">Reference proteome</keyword>
<proteinExistence type="inferred from homology"/>
<evidence type="ECO:0000256" key="2">
    <source>
        <dbReference type="ARBA" id="ARBA00007560"/>
    </source>
</evidence>
<keyword evidence="3" id="KW-0539">Nucleus</keyword>
<name>A0AAD5K4V6_9FUNG</name>
<dbReference type="GO" id="GO:0006368">
    <property type="term" value="P:transcription elongation by RNA polymerase II"/>
    <property type="evidence" value="ECO:0007669"/>
    <property type="project" value="InterPro"/>
</dbReference>
<evidence type="ECO:0000256" key="4">
    <source>
        <dbReference type="SAM" id="MobiDB-lite"/>
    </source>
</evidence>
<comment type="similarity">
    <text evidence="2">Belongs to the PAF1 family.</text>
</comment>
<evidence type="ECO:0000313" key="5">
    <source>
        <dbReference type="EMBL" id="KAI9269173.1"/>
    </source>
</evidence>
<gene>
    <name evidence="5" type="ORF">BDA99DRAFT_344443</name>
</gene>
<evidence type="ECO:0000256" key="3">
    <source>
        <dbReference type="ARBA" id="ARBA00023242"/>
    </source>
</evidence>
<dbReference type="InterPro" id="IPR007133">
    <property type="entry name" value="RNA_pol_II-assoc_Paf1"/>
</dbReference>
<accession>A0AAD5K4V6</accession>
<organism evidence="5 6">
    <name type="scientific">Phascolomyces articulosus</name>
    <dbReference type="NCBI Taxonomy" id="60185"/>
    <lineage>
        <taxon>Eukaryota</taxon>
        <taxon>Fungi</taxon>
        <taxon>Fungi incertae sedis</taxon>
        <taxon>Mucoromycota</taxon>
        <taxon>Mucoromycotina</taxon>
        <taxon>Mucoromycetes</taxon>
        <taxon>Mucorales</taxon>
        <taxon>Lichtheimiaceae</taxon>
        <taxon>Phascolomyces</taxon>
    </lineage>
</organism>
<evidence type="ECO:0000256" key="1">
    <source>
        <dbReference type="ARBA" id="ARBA00004123"/>
    </source>
</evidence>
<dbReference type="GO" id="GO:0003682">
    <property type="term" value="F:chromatin binding"/>
    <property type="evidence" value="ECO:0007669"/>
    <property type="project" value="TreeGrafter"/>
</dbReference>
<comment type="subcellular location">
    <subcellularLocation>
        <location evidence="1">Nucleus</location>
    </subcellularLocation>
</comment>
<dbReference type="AlphaFoldDB" id="A0AAD5K4V6"/>
<reference evidence="5" key="1">
    <citation type="journal article" date="2022" name="IScience">
        <title>Evolution of zygomycete secretomes and the origins of terrestrial fungal ecologies.</title>
        <authorList>
            <person name="Chang Y."/>
            <person name="Wang Y."/>
            <person name="Mondo S."/>
            <person name="Ahrendt S."/>
            <person name="Andreopoulos W."/>
            <person name="Barry K."/>
            <person name="Beard J."/>
            <person name="Benny G.L."/>
            <person name="Blankenship S."/>
            <person name="Bonito G."/>
            <person name="Cuomo C."/>
            <person name="Desiro A."/>
            <person name="Gervers K.A."/>
            <person name="Hundley H."/>
            <person name="Kuo A."/>
            <person name="LaButti K."/>
            <person name="Lang B.F."/>
            <person name="Lipzen A."/>
            <person name="O'Donnell K."/>
            <person name="Pangilinan J."/>
            <person name="Reynolds N."/>
            <person name="Sandor L."/>
            <person name="Smith M.E."/>
            <person name="Tsang A."/>
            <person name="Grigoriev I.V."/>
            <person name="Stajich J.E."/>
            <person name="Spatafora J.W."/>
        </authorList>
    </citation>
    <scope>NUCLEOTIDE SEQUENCE</scope>
    <source>
        <strain evidence="5">RSA 2281</strain>
    </source>
</reference>
<protein>
    <submittedName>
        <fullName evidence="5">RNA polymerase II-associated</fullName>
    </submittedName>
</protein>
<sequence length="373" mass="43598">MSSKYRSDYLCRVRYRNTLPPLPFAPKLLTIPSLQERHAEYQSLSLEDNIPFPLQVDQSYSIPFDRSLVEYLDAMESNPEEITRAGEEIAEEDKILLTPPTDEQQNSRTRLERRPKVSWLRTVDTPGLMAPTKSVQPRRKKAPEHTIKRQVHYTWKDCENKLLSGFQPPDIDTLRHPRSKCRAKRIVPVVPNMHCRDTIYTIANFGADPADEKRLAKRRQGEDENEYREGLKRLRPSARDATDRGILRPITNPHDSNDSYLIWFLPDKDGVTRLVQEKANAQDMVRHAENSIGEEPVTFESVREYLYNHDNDQQYMLLRFVDDGESTKGEFDVIKSRMMVSKKRAMAKDRQYLEDYEKPNILNVTYTLNEENQ</sequence>
<dbReference type="PANTHER" id="PTHR23188:SF12">
    <property type="entry name" value="RNA POLYMERASE II-ASSOCIATED FACTOR 1 HOMOLOG"/>
    <property type="match status" value="1"/>
</dbReference>
<dbReference type="EMBL" id="JAIXMP010000008">
    <property type="protein sequence ID" value="KAI9269173.1"/>
    <property type="molecule type" value="Genomic_DNA"/>
</dbReference>
<feature type="region of interest" description="Disordered" evidence="4">
    <location>
        <begin position="127"/>
        <end position="146"/>
    </location>
</feature>
<comment type="caution">
    <text evidence="5">The sequence shown here is derived from an EMBL/GenBank/DDBJ whole genome shotgun (WGS) entry which is preliminary data.</text>
</comment>
<dbReference type="Pfam" id="PF03985">
    <property type="entry name" value="Paf1"/>
    <property type="match status" value="1"/>
</dbReference>
<dbReference type="PANTHER" id="PTHR23188">
    <property type="entry name" value="RNA POLYMERASE II-ASSOCIATED FACTOR 1 HOMOLOG"/>
    <property type="match status" value="1"/>
</dbReference>
<reference evidence="5" key="2">
    <citation type="submission" date="2023-02" db="EMBL/GenBank/DDBJ databases">
        <authorList>
            <consortium name="DOE Joint Genome Institute"/>
            <person name="Mondo S.J."/>
            <person name="Chang Y."/>
            <person name="Wang Y."/>
            <person name="Ahrendt S."/>
            <person name="Andreopoulos W."/>
            <person name="Barry K."/>
            <person name="Beard J."/>
            <person name="Benny G.L."/>
            <person name="Blankenship S."/>
            <person name="Bonito G."/>
            <person name="Cuomo C."/>
            <person name="Desiro A."/>
            <person name="Gervers K.A."/>
            <person name="Hundley H."/>
            <person name="Kuo A."/>
            <person name="LaButti K."/>
            <person name="Lang B.F."/>
            <person name="Lipzen A."/>
            <person name="O'Donnell K."/>
            <person name="Pangilinan J."/>
            <person name="Reynolds N."/>
            <person name="Sandor L."/>
            <person name="Smith M.W."/>
            <person name="Tsang A."/>
            <person name="Grigoriev I.V."/>
            <person name="Stajich J.E."/>
            <person name="Spatafora J.W."/>
        </authorList>
    </citation>
    <scope>NUCLEOTIDE SEQUENCE</scope>
    <source>
        <strain evidence="5">RSA 2281</strain>
    </source>
</reference>
<evidence type="ECO:0000313" key="6">
    <source>
        <dbReference type="Proteomes" id="UP001209540"/>
    </source>
</evidence>